<keyword evidence="2 5" id="KW-0812">Transmembrane</keyword>
<feature type="transmembrane region" description="Helical" evidence="5">
    <location>
        <begin position="12"/>
        <end position="41"/>
    </location>
</feature>
<keyword evidence="4 5" id="KW-0472">Membrane</keyword>
<proteinExistence type="predicted"/>
<accession>A0A485M219</accession>
<keyword evidence="3 5" id="KW-1133">Transmembrane helix</keyword>
<reference evidence="6" key="1">
    <citation type="submission" date="2019-03" db="EMBL/GenBank/DDBJ databases">
        <authorList>
            <person name="Hao L."/>
        </authorList>
    </citation>
    <scope>NUCLEOTIDE SEQUENCE</scope>
</reference>
<protein>
    <recommendedName>
        <fullName evidence="7">Orotate phosphoribosyltransferase</fullName>
    </recommendedName>
</protein>
<sequence>MEMIRDEKTRTWAIISHLSALIVLLGIPFGNILGPFIVWLFTKDKYPDVNDHGKESMNFQISMTIYAILALIIAIGFTPVLIGLLFYPVVALIVVADLILTIVAAVRASNYELYRYPLTIRMIK</sequence>
<comment type="subcellular location">
    <subcellularLocation>
        <location evidence="1">Membrane</location>
        <topology evidence="1">Multi-pass membrane protein</topology>
    </subcellularLocation>
</comment>
<evidence type="ECO:0000256" key="3">
    <source>
        <dbReference type="ARBA" id="ARBA00022989"/>
    </source>
</evidence>
<name>A0A485M219_9ZZZZ</name>
<evidence type="ECO:0000313" key="6">
    <source>
        <dbReference type="EMBL" id="VFU16296.1"/>
    </source>
</evidence>
<dbReference type="InterPro" id="IPR019109">
    <property type="entry name" value="MamF_MmsF"/>
</dbReference>
<dbReference type="EMBL" id="CAADRM010000118">
    <property type="protein sequence ID" value="VFU16296.1"/>
    <property type="molecule type" value="Genomic_DNA"/>
</dbReference>
<feature type="transmembrane region" description="Helical" evidence="5">
    <location>
        <begin position="89"/>
        <end position="108"/>
    </location>
</feature>
<organism evidence="6">
    <name type="scientific">anaerobic digester metagenome</name>
    <dbReference type="NCBI Taxonomy" id="1263854"/>
    <lineage>
        <taxon>unclassified sequences</taxon>
        <taxon>metagenomes</taxon>
        <taxon>ecological metagenomes</taxon>
    </lineage>
</organism>
<gene>
    <name evidence="6" type="ORF">SCFA_530006</name>
</gene>
<evidence type="ECO:0000256" key="2">
    <source>
        <dbReference type="ARBA" id="ARBA00022692"/>
    </source>
</evidence>
<feature type="transmembrane region" description="Helical" evidence="5">
    <location>
        <begin position="61"/>
        <end position="82"/>
    </location>
</feature>
<evidence type="ECO:0000256" key="1">
    <source>
        <dbReference type="ARBA" id="ARBA00004141"/>
    </source>
</evidence>
<dbReference type="Pfam" id="PF09685">
    <property type="entry name" value="MamF_MmsF"/>
    <property type="match status" value="1"/>
</dbReference>
<evidence type="ECO:0000256" key="5">
    <source>
        <dbReference type="SAM" id="Phobius"/>
    </source>
</evidence>
<evidence type="ECO:0000256" key="4">
    <source>
        <dbReference type="ARBA" id="ARBA00023136"/>
    </source>
</evidence>
<dbReference type="AlphaFoldDB" id="A0A485M219"/>
<evidence type="ECO:0008006" key="7">
    <source>
        <dbReference type="Google" id="ProtNLM"/>
    </source>
</evidence>